<name>A0ABW9VKG4_9BURK</name>
<dbReference type="InterPro" id="IPR050109">
    <property type="entry name" value="HTH-type_TetR-like_transc_reg"/>
</dbReference>
<dbReference type="EMBL" id="WWCM01000007">
    <property type="protein sequence ID" value="MYM40116.1"/>
    <property type="molecule type" value="Genomic_DNA"/>
</dbReference>
<dbReference type="InterPro" id="IPR036271">
    <property type="entry name" value="Tet_transcr_reg_TetR-rel_C_sf"/>
</dbReference>
<proteinExistence type="predicted"/>
<keyword evidence="2 4" id="KW-0238">DNA-binding</keyword>
<dbReference type="PROSITE" id="PS50977">
    <property type="entry name" value="HTH_TETR_2"/>
    <property type="match status" value="1"/>
</dbReference>
<evidence type="ECO:0000256" key="1">
    <source>
        <dbReference type="ARBA" id="ARBA00023015"/>
    </source>
</evidence>
<sequence length="212" mass="22970">MSTAPDRRSRKRLATRQAISDAATRLFIERGFDQVTVDDIAEAADVGRMTVFNHFQRKEDMFFDRDAEGRELLLAALAGKAPEQSPLEALRQLAQQLVREQHPALAFSERSSSFVAAVGASEALKARARAIRDELEAALAQALARSAGRAAPDADAEFAAGLLLASWSCAYLQAHQQYRHSADAAQAQAWFLARAEQGCAAVRAALAGTPYV</sequence>
<accession>A0ABW9VKG4</accession>
<keyword evidence="7" id="KW-1185">Reference proteome</keyword>
<dbReference type="RefSeq" id="WP_161039471.1">
    <property type="nucleotide sequence ID" value="NZ_WWCM01000007.1"/>
</dbReference>
<dbReference type="PANTHER" id="PTHR30055:SF234">
    <property type="entry name" value="HTH-TYPE TRANSCRIPTIONAL REGULATOR BETI"/>
    <property type="match status" value="1"/>
</dbReference>
<dbReference type="Proteomes" id="UP000478090">
    <property type="component" value="Unassembled WGS sequence"/>
</dbReference>
<evidence type="ECO:0000313" key="6">
    <source>
        <dbReference type="EMBL" id="MYM40116.1"/>
    </source>
</evidence>
<evidence type="ECO:0000256" key="3">
    <source>
        <dbReference type="ARBA" id="ARBA00023163"/>
    </source>
</evidence>
<dbReference type="Pfam" id="PF00440">
    <property type="entry name" value="TetR_N"/>
    <property type="match status" value="1"/>
</dbReference>
<keyword evidence="1" id="KW-0805">Transcription regulation</keyword>
<protein>
    <submittedName>
        <fullName evidence="6">TetR family transcriptional regulator</fullName>
    </submittedName>
</protein>
<dbReference type="PRINTS" id="PR00455">
    <property type="entry name" value="HTHTETR"/>
</dbReference>
<keyword evidence="3" id="KW-0804">Transcription</keyword>
<dbReference type="SUPFAM" id="SSF48498">
    <property type="entry name" value="Tetracyclin repressor-like, C-terminal domain"/>
    <property type="match status" value="1"/>
</dbReference>
<feature type="DNA-binding region" description="H-T-H motif" evidence="4">
    <location>
        <begin position="36"/>
        <end position="55"/>
    </location>
</feature>
<dbReference type="InterPro" id="IPR009057">
    <property type="entry name" value="Homeodomain-like_sf"/>
</dbReference>
<evidence type="ECO:0000313" key="7">
    <source>
        <dbReference type="Proteomes" id="UP000478090"/>
    </source>
</evidence>
<dbReference type="Gene3D" id="1.10.357.10">
    <property type="entry name" value="Tetracycline Repressor, domain 2"/>
    <property type="match status" value="1"/>
</dbReference>
<gene>
    <name evidence="6" type="ORF">GTP27_12335</name>
</gene>
<dbReference type="InterPro" id="IPR001647">
    <property type="entry name" value="HTH_TetR"/>
</dbReference>
<reference evidence="6 7" key="1">
    <citation type="submission" date="2019-12" db="EMBL/GenBank/DDBJ databases">
        <title>Novel species isolated from a subtropical stream in China.</title>
        <authorList>
            <person name="Lu H."/>
        </authorList>
    </citation>
    <scope>NUCLEOTIDE SEQUENCE [LARGE SCALE GENOMIC DNA]</scope>
    <source>
        <strain evidence="6 7">CY13W</strain>
    </source>
</reference>
<dbReference type="SUPFAM" id="SSF46689">
    <property type="entry name" value="Homeodomain-like"/>
    <property type="match status" value="1"/>
</dbReference>
<feature type="domain" description="HTH tetR-type" evidence="5">
    <location>
        <begin position="13"/>
        <end position="73"/>
    </location>
</feature>
<dbReference type="PANTHER" id="PTHR30055">
    <property type="entry name" value="HTH-TYPE TRANSCRIPTIONAL REGULATOR RUTR"/>
    <property type="match status" value="1"/>
</dbReference>
<evidence type="ECO:0000256" key="2">
    <source>
        <dbReference type="ARBA" id="ARBA00023125"/>
    </source>
</evidence>
<organism evidence="6 7">
    <name type="scientific">Duganella qianjiadongensis</name>
    <dbReference type="NCBI Taxonomy" id="2692176"/>
    <lineage>
        <taxon>Bacteria</taxon>
        <taxon>Pseudomonadati</taxon>
        <taxon>Pseudomonadota</taxon>
        <taxon>Betaproteobacteria</taxon>
        <taxon>Burkholderiales</taxon>
        <taxon>Oxalobacteraceae</taxon>
        <taxon>Telluria group</taxon>
        <taxon>Duganella</taxon>
    </lineage>
</organism>
<evidence type="ECO:0000256" key="4">
    <source>
        <dbReference type="PROSITE-ProRule" id="PRU00335"/>
    </source>
</evidence>
<comment type="caution">
    <text evidence="6">The sequence shown here is derived from an EMBL/GenBank/DDBJ whole genome shotgun (WGS) entry which is preliminary data.</text>
</comment>
<evidence type="ECO:0000259" key="5">
    <source>
        <dbReference type="PROSITE" id="PS50977"/>
    </source>
</evidence>